<reference evidence="2" key="1">
    <citation type="journal article" date="2014" name="Int. J. Syst. Evol. Microbiol.">
        <title>Complete genome sequence of Corynebacterium casei LMG S-19264T (=DSM 44701T), isolated from a smear-ripened cheese.</title>
        <authorList>
            <consortium name="US DOE Joint Genome Institute (JGI-PGF)"/>
            <person name="Walter F."/>
            <person name="Albersmeier A."/>
            <person name="Kalinowski J."/>
            <person name="Ruckert C."/>
        </authorList>
    </citation>
    <scope>NUCLEOTIDE SEQUENCE</scope>
    <source>
        <strain evidence="2">CGMCC 1.12813</strain>
    </source>
</reference>
<feature type="transmembrane region" description="Helical" evidence="1">
    <location>
        <begin position="250"/>
        <end position="271"/>
    </location>
</feature>
<dbReference type="Pfam" id="PF13367">
    <property type="entry name" value="PrsW-protease"/>
    <property type="match status" value="1"/>
</dbReference>
<gene>
    <name evidence="2" type="ORF">GCM10010979_04350</name>
</gene>
<accession>A0A916WFL7</accession>
<evidence type="ECO:0000313" key="2">
    <source>
        <dbReference type="EMBL" id="GGA92916.1"/>
    </source>
</evidence>
<feature type="transmembrane region" description="Helical" evidence="1">
    <location>
        <begin position="105"/>
        <end position="125"/>
    </location>
</feature>
<keyword evidence="3" id="KW-1185">Reference proteome</keyword>
<feature type="transmembrane region" description="Helical" evidence="1">
    <location>
        <begin position="182"/>
        <end position="203"/>
    </location>
</feature>
<evidence type="ECO:0000256" key="1">
    <source>
        <dbReference type="SAM" id="Phobius"/>
    </source>
</evidence>
<dbReference type="RefSeq" id="WP_188509069.1">
    <property type="nucleotide sequence ID" value="NZ_BMGB01000001.1"/>
</dbReference>
<feature type="transmembrane region" description="Helical" evidence="1">
    <location>
        <begin position="73"/>
        <end position="93"/>
    </location>
</feature>
<protein>
    <submittedName>
        <fullName evidence="2">Protease PrsW</fullName>
    </submittedName>
</protein>
<sequence length="414" mass="43505">MTVSDPAPVTDASPPAQAPVEVRQAASVVSGLAPDQPVKRSRGLTAIGVVGIAIVALIGLAVIAYLFAGLGPVAFAIGGFLALVPLAIVLLGVHWIDRWEPEPRGILVFAFLWGAAASVAVALIVGAQLDAILAAIGGSAGGREFLASVVEAPLVEEGAKGLGLLLIFWFARKHFDGPIDGLVYAAWVAGGFAFTENILYFGVQLLTAGNVDGGLVEIFIARGIMSPFAHVMFTACTGIALGFAARRTSAIGAVGVFLVGLVPAVLLHAFWNGSLYFVSDFYGYYAIVQFPLFALGVLIVLFLRRQEASLTHDRLSEYAAVGWFNRDEINALATGAGRRRAQAWANRYGVGRIMRTYTRDATRLAFTRQRIVTGRASIGAEADEAALLTSIVATRAALNAAVAGRAPVGSRTVR</sequence>
<name>A0A916WFL7_9MICO</name>
<dbReference type="PANTHER" id="PTHR36844:SF1">
    <property type="entry name" value="PROTEASE PRSW"/>
    <property type="match status" value="1"/>
</dbReference>
<dbReference type="EMBL" id="BMGB01000001">
    <property type="protein sequence ID" value="GGA92916.1"/>
    <property type="molecule type" value="Genomic_DNA"/>
</dbReference>
<comment type="caution">
    <text evidence="2">The sequence shown here is derived from an EMBL/GenBank/DDBJ whole genome shotgun (WGS) entry which is preliminary data.</text>
</comment>
<keyword evidence="1" id="KW-0812">Transmembrane</keyword>
<organism evidence="2 3">
    <name type="scientific">Conyzicola nivalis</name>
    <dbReference type="NCBI Taxonomy" id="1477021"/>
    <lineage>
        <taxon>Bacteria</taxon>
        <taxon>Bacillati</taxon>
        <taxon>Actinomycetota</taxon>
        <taxon>Actinomycetes</taxon>
        <taxon>Micrococcales</taxon>
        <taxon>Microbacteriaceae</taxon>
        <taxon>Conyzicola</taxon>
    </lineage>
</organism>
<dbReference type="AlphaFoldDB" id="A0A916WFL7"/>
<dbReference type="GO" id="GO:0006508">
    <property type="term" value="P:proteolysis"/>
    <property type="evidence" value="ECO:0007669"/>
    <property type="project" value="UniProtKB-KW"/>
</dbReference>
<feature type="transmembrane region" description="Helical" evidence="1">
    <location>
        <begin position="223"/>
        <end position="243"/>
    </location>
</feature>
<reference evidence="2" key="2">
    <citation type="submission" date="2020-09" db="EMBL/GenBank/DDBJ databases">
        <authorList>
            <person name="Sun Q."/>
            <person name="Zhou Y."/>
        </authorList>
    </citation>
    <scope>NUCLEOTIDE SEQUENCE</scope>
    <source>
        <strain evidence="2">CGMCC 1.12813</strain>
    </source>
</reference>
<evidence type="ECO:0000313" key="3">
    <source>
        <dbReference type="Proteomes" id="UP000606922"/>
    </source>
</evidence>
<keyword evidence="2" id="KW-0645">Protease</keyword>
<keyword evidence="1" id="KW-0472">Membrane</keyword>
<proteinExistence type="predicted"/>
<feature type="transmembrane region" description="Helical" evidence="1">
    <location>
        <begin position="145"/>
        <end position="170"/>
    </location>
</feature>
<dbReference type="PANTHER" id="PTHR36844">
    <property type="entry name" value="PROTEASE PRSW"/>
    <property type="match status" value="1"/>
</dbReference>
<dbReference type="GO" id="GO:0008233">
    <property type="term" value="F:peptidase activity"/>
    <property type="evidence" value="ECO:0007669"/>
    <property type="project" value="UniProtKB-KW"/>
</dbReference>
<feature type="transmembrane region" description="Helical" evidence="1">
    <location>
        <begin position="283"/>
        <end position="303"/>
    </location>
</feature>
<feature type="transmembrane region" description="Helical" evidence="1">
    <location>
        <begin position="44"/>
        <end position="67"/>
    </location>
</feature>
<dbReference type="Proteomes" id="UP000606922">
    <property type="component" value="Unassembled WGS sequence"/>
</dbReference>
<dbReference type="InterPro" id="IPR026898">
    <property type="entry name" value="PrsW"/>
</dbReference>
<keyword evidence="2" id="KW-0378">Hydrolase</keyword>
<keyword evidence="1" id="KW-1133">Transmembrane helix</keyword>